<protein>
    <submittedName>
        <fullName evidence="3">Uncharacterized protein</fullName>
    </submittedName>
</protein>
<feature type="region of interest" description="Disordered" evidence="1">
    <location>
        <begin position="322"/>
        <end position="351"/>
    </location>
</feature>
<organism evidence="3 4">
    <name type="scientific">Terrimicrobium sacchariphilum</name>
    <dbReference type="NCBI Taxonomy" id="690879"/>
    <lineage>
        <taxon>Bacteria</taxon>
        <taxon>Pseudomonadati</taxon>
        <taxon>Verrucomicrobiota</taxon>
        <taxon>Terrimicrobiia</taxon>
        <taxon>Terrimicrobiales</taxon>
        <taxon>Terrimicrobiaceae</taxon>
        <taxon>Terrimicrobium</taxon>
    </lineage>
</organism>
<dbReference type="AlphaFoldDB" id="A0A146GCK8"/>
<sequence>MCVFQMSQWPDARSVARTALAIFSAVMLVWTPLQAADTASFDFPIKDSADIPARMAGPVKQIISSDGIGYTIFALQPATPGEEVLATVVFEDGPEGGPALLWIDDSGQQVTLSSSLSDGVEGKNQRTVAIPVASALSGGRLVISGDQSKVLRARLDWLSPVSTVAAADQRPGRYLVNDRLVPVDAVNGQPPVAEPDAWIGKVYEAFLQEEPASVEGGVEFVVPLGEPASQVLLSARFLGLPLDQGVSVWLNKKYIGELHPQVPPLTDAGYVVDESGDSSYAGWRTGSLFIRASDFQQGDNSLVISSRATGAYIRDAALQFRPAASPTPSPGQTVSAGDSVDLDSQNLDLSP</sequence>
<dbReference type="RefSeq" id="WP_237763981.1">
    <property type="nucleotide sequence ID" value="NZ_BDCO01000002.1"/>
</dbReference>
<evidence type="ECO:0000313" key="4">
    <source>
        <dbReference type="Proteomes" id="UP000076023"/>
    </source>
</evidence>
<feature type="compositionally biased region" description="Polar residues" evidence="1">
    <location>
        <begin position="330"/>
        <end position="351"/>
    </location>
</feature>
<reference evidence="4" key="1">
    <citation type="journal article" date="2017" name="Genome Announc.">
        <title>Draft Genome Sequence of Terrimicrobium sacchariphilum NM-5T, a Facultative Anaerobic Soil Bacterium of the Class Spartobacteria.</title>
        <authorList>
            <person name="Qiu Y.L."/>
            <person name="Tourlousse D.M."/>
            <person name="Matsuura N."/>
            <person name="Ohashi A."/>
            <person name="Sekiguchi Y."/>
        </authorList>
    </citation>
    <scope>NUCLEOTIDE SEQUENCE [LARGE SCALE GENOMIC DNA]</scope>
    <source>
        <strain evidence="4">NM-5</strain>
    </source>
</reference>
<dbReference type="InParanoid" id="A0A146GCK8"/>
<feature type="chain" id="PRO_5007524948" evidence="2">
    <location>
        <begin position="36"/>
        <end position="351"/>
    </location>
</feature>
<name>A0A146GCK8_TERSA</name>
<evidence type="ECO:0000256" key="2">
    <source>
        <dbReference type="SAM" id="SignalP"/>
    </source>
</evidence>
<gene>
    <name evidence="3" type="ORF">TSACC_22681</name>
</gene>
<evidence type="ECO:0000256" key="1">
    <source>
        <dbReference type="SAM" id="MobiDB-lite"/>
    </source>
</evidence>
<dbReference type="STRING" id="690879.TSACC_22681"/>
<proteinExistence type="predicted"/>
<dbReference type="EMBL" id="BDCO01000002">
    <property type="protein sequence ID" value="GAT34256.1"/>
    <property type="molecule type" value="Genomic_DNA"/>
</dbReference>
<keyword evidence="4" id="KW-1185">Reference proteome</keyword>
<feature type="signal peptide" evidence="2">
    <location>
        <begin position="1"/>
        <end position="35"/>
    </location>
</feature>
<comment type="caution">
    <text evidence="3">The sequence shown here is derived from an EMBL/GenBank/DDBJ whole genome shotgun (WGS) entry which is preliminary data.</text>
</comment>
<accession>A0A146GCK8</accession>
<keyword evidence="2" id="KW-0732">Signal</keyword>
<dbReference type="Proteomes" id="UP000076023">
    <property type="component" value="Unassembled WGS sequence"/>
</dbReference>
<evidence type="ECO:0000313" key="3">
    <source>
        <dbReference type="EMBL" id="GAT34256.1"/>
    </source>
</evidence>